<dbReference type="RefSeq" id="WP_129210091.1">
    <property type="nucleotide sequence ID" value="NZ_BMGU01000001.1"/>
</dbReference>
<dbReference type="GO" id="GO:0030246">
    <property type="term" value="F:carbohydrate binding"/>
    <property type="evidence" value="ECO:0007669"/>
    <property type="project" value="InterPro"/>
</dbReference>
<comment type="subcellular location">
    <subcellularLocation>
        <location evidence="1">Cell outer membrane</location>
        <topology evidence="1">Multi-pass membrane protein</topology>
    </subcellularLocation>
</comment>
<dbReference type="SUPFAM" id="SSF56935">
    <property type="entry name" value="Porins"/>
    <property type="match status" value="1"/>
</dbReference>
<keyword evidence="5" id="KW-0472">Membrane</keyword>
<dbReference type="Gene3D" id="2.40.170.20">
    <property type="entry name" value="TonB-dependent receptor, beta-barrel domain"/>
    <property type="match status" value="1"/>
</dbReference>
<sequence>MQRRLFMLLGMIMFAILALPAHAQDNATMTGTVLDSSGAVVANANITLTNPSTGQTRNTVSNSVGIYVFANVGVGSYTLSATAPGFQKYNATNIIVNVGQTLKVDVGLQVGSAGQTVTVQANALQVQSETSELSTLISGEQVAQLATNGRNVTALAALGMGVSNNLPSFSGVNALTSANGISFNGTRTSHNIYMLDGGELNDRGCGGCFSSLPSIDALSEFQTLDSNYGPDYGIGSGGTILMVIKSGTSKFHGGAWYFNRNEDYDANNYFTNLAGQGRPEFRLNEPGFNIGGPLFIPHVYNESKNRTFFFVNEEWRRLIQGSSPSIVNTIMADNFPVSGQSLAYTVPSGGSTPIVPATQDPAKLALYTQDGLTAGSAFPNNVIPANLIDQNAVLEINAGTFPKPNLGTDQYISSIPQPTNVREDVVRIDHAITSKVQLMGHFLHDGVSTSFFPPLWQGATYPTVGTAMTNPSYSSVIKVTETISSNMLNETGFYYSGNKITLTPVDGPGGSFVQPSGWTATTFFPAADNDLSRMPQINLDGTPLNVQWSSAYFPWKNGYEGFEPRDDFSWTKGAHQMKMGFSWLHDYKNQQLQANTQGTATFNSSNFSGDSYINFLLGDASSFQQLQYLAGKHWVNNNYGFYFNDNWHVVPRLTLNLGLRFDGMPHAFERYNQFANFVPADYNTSLGYPLNSDGTLNSSYLTTQDGESFYLNGIREAGVNGFPRGAVENKYYTWQPRVGFALDVFGNGKTVWRGGFGAFYERVQGNDVYNAALNPPFAYQPQATNVYFSDPNTSALTGETTSQTFPSTLNSIQYDYRPPGTLMFSMGIQQQLAPSVIAVLQYAGSIGWDQDDDRSINTLPLNDLTDREGVANGTLNANLYRIYPGYSTITQEENQSNFSYHSLQAGLRMENKHGLTLQLAYTYSHEIDEVSSDLSGLSNPFNTAYDRGSGSLDRRHIFNANYIYSLPFFPAGSNRAAHAVLGGWQVSGVTVVESGSPQPLTYTGSDTLGLGGGTTNRPDLVAAVNYPKKRLEWFSTSSFANPVAPWNGGGNQGFGNAGKDAVVLPGLFNTNLSLFKSFALAPNERAMLELRFESFNTFNHTEFNAIDANTADSNFGQVTGSYDARTLQMGAKIKF</sequence>
<evidence type="ECO:0000256" key="5">
    <source>
        <dbReference type="ARBA" id="ARBA00023136"/>
    </source>
</evidence>
<gene>
    <name evidence="9" type="ORF">ESZ00_19510</name>
</gene>
<evidence type="ECO:0000313" key="10">
    <source>
        <dbReference type="Proteomes" id="UP000290253"/>
    </source>
</evidence>
<dbReference type="AlphaFoldDB" id="A0A4Q1S7P6"/>
<dbReference type="Proteomes" id="UP000290253">
    <property type="component" value="Unassembled WGS sequence"/>
</dbReference>
<dbReference type="GO" id="GO:0009279">
    <property type="term" value="C:cell outer membrane"/>
    <property type="evidence" value="ECO:0007669"/>
    <property type="project" value="UniProtKB-SubCell"/>
</dbReference>
<dbReference type="OrthoDB" id="97893at2"/>
<dbReference type="EMBL" id="SDMK01000006">
    <property type="protein sequence ID" value="RXS93024.1"/>
    <property type="molecule type" value="Genomic_DNA"/>
</dbReference>
<keyword evidence="4" id="KW-0812">Transmembrane</keyword>
<feature type="chain" id="PRO_5020395803" evidence="7">
    <location>
        <begin position="24"/>
        <end position="1135"/>
    </location>
</feature>
<evidence type="ECO:0000256" key="2">
    <source>
        <dbReference type="ARBA" id="ARBA00022448"/>
    </source>
</evidence>
<keyword evidence="7" id="KW-0732">Signal</keyword>
<evidence type="ECO:0000256" key="4">
    <source>
        <dbReference type="ARBA" id="ARBA00022692"/>
    </source>
</evidence>
<dbReference type="InterPro" id="IPR057601">
    <property type="entry name" value="Oar-like_b-barrel"/>
</dbReference>
<proteinExistence type="predicted"/>
<evidence type="ECO:0000256" key="6">
    <source>
        <dbReference type="ARBA" id="ARBA00023237"/>
    </source>
</evidence>
<evidence type="ECO:0000313" key="9">
    <source>
        <dbReference type="EMBL" id="RXS93024.1"/>
    </source>
</evidence>
<dbReference type="GO" id="GO:0044718">
    <property type="term" value="P:siderophore transmembrane transport"/>
    <property type="evidence" value="ECO:0007669"/>
    <property type="project" value="TreeGrafter"/>
</dbReference>
<dbReference type="GO" id="GO:0015344">
    <property type="term" value="F:siderophore uptake transmembrane transporter activity"/>
    <property type="evidence" value="ECO:0007669"/>
    <property type="project" value="TreeGrafter"/>
</dbReference>
<keyword evidence="10" id="KW-1185">Reference proteome</keyword>
<feature type="domain" description="TonB-dependent transporter Oar-like beta-barrel" evidence="8">
    <location>
        <begin position="243"/>
        <end position="1128"/>
    </location>
</feature>
<reference evidence="9 10" key="1">
    <citation type="journal article" date="2016" name="Int. J. Syst. Evol. Microbiol.">
        <title>Acidipila dinghuensis sp. nov., an acidobacterium isolated from forest soil.</title>
        <authorList>
            <person name="Jiang Y.W."/>
            <person name="Wang J."/>
            <person name="Chen M.H."/>
            <person name="Lv Y.Y."/>
            <person name="Qiu L.H."/>
        </authorList>
    </citation>
    <scope>NUCLEOTIDE SEQUENCE [LARGE SCALE GENOMIC DNA]</scope>
    <source>
        <strain evidence="9 10">DHOF10</strain>
    </source>
</reference>
<keyword evidence="2" id="KW-0813">Transport</keyword>
<comment type="caution">
    <text evidence="9">The sequence shown here is derived from an EMBL/GenBank/DDBJ whole genome shotgun (WGS) entry which is preliminary data.</text>
</comment>
<dbReference type="PANTHER" id="PTHR30069">
    <property type="entry name" value="TONB-DEPENDENT OUTER MEMBRANE RECEPTOR"/>
    <property type="match status" value="1"/>
</dbReference>
<dbReference type="Gene3D" id="2.60.40.1120">
    <property type="entry name" value="Carboxypeptidase-like, regulatory domain"/>
    <property type="match status" value="1"/>
</dbReference>
<feature type="signal peptide" evidence="7">
    <location>
        <begin position="1"/>
        <end position="23"/>
    </location>
</feature>
<evidence type="ECO:0000256" key="3">
    <source>
        <dbReference type="ARBA" id="ARBA00022452"/>
    </source>
</evidence>
<dbReference type="PANTHER" id="PTHR30069:SF46">
    <property type="entry name" value="OAR PROTEIN"/>
    <property type="match status" value="1"/>
</dbReference>
<dbReference type="InterPro" id="IPR039426">
    <property type="entry name" value="TonB-dep_rcpt-like"/>
</dbReference>
<keyword evidence="6" id="KW-0998">Cell outer membrane</keyword>
<organism evidence="9 10">
    <name type="scientific">Silvibacterium dinghuense</name>
    <dbReference type="NCBI Taxonomy" id="1560006"/>
    <lineage>
        <taxon>Bacteria</taxon>
        <taxon>Pseudomonadati</taxon>
        <taxon>Acidobacteriota</taxon>
        <taxon>Terriglobia</taxon>
        <taxon>Terriglobales</taxon>
        <taxon>Acidobacteriaceae</taxon>
        <taxon>Silvibacterium</taxon>
    </lineage>
</organism>
<evidence type="ECO:0000259" key="8">
    <source>
        <dbReference type="Pfam" id="PF25183"/>
    </source>
</evidence>
<evidence type="ECO:0000256" key="1">
    <source>
        <dbReference type="ARBA" id="ARBA00004571"/>
    </source>
</evidence>
<dbReference type="InterPro" id="IPR036942">
    <property type="entry name" value="Beta-barrel_TonB_sf"/>
</dbReference>
<keyword evidence="9" id="KW-0675">Receptor</keyword>
<evidence type="ECO:0000256" key="7">
    <source>
        <dbReference type="SAM" id="SignalP"/>
    </source>
</evidence>
<name>A0A4Q1S7P6_9BACT</name>
<dbReference type="InterPro" id="IPR013784">
    <property type="entry name" value="Carb-bd-like_fold"/>
</dbReference>
<dbReference type="Pfam" id="PF13620">
    <property type="entry name" value="CarboxypepD_reg"/>
    <property type="match status" value="1"/>
</dbReference>
<keyword evidence="3" id="KW-1134">Transmembrane beta strand</keyword>
<protein>
    <submittedName>
        <fullName evidence="9">TonB-dependent receptor</fullName>
    </submittedName>
</protein>
<dbReference type="Pfam" id="PF25183">
    <property type="entry name" value="OMP_b-brl_4"/>
    <property type="match status" value="1"/>
</dbReference>
<accession>A0A4Q1S7P6</accession>
<dbReference type="SUPFAM" id="SSF49452">
    <property type="entry name" value="Starch-binding domain-like"/>
    <property type="match status" value="1"/>
</dbReference>